<dbReference type="EMBL" id="BK016246">
    <property type="protein sequence ID" value="DAG04938.1"/>
    <property type="molecule type" value="Genomic_DNA"/>
</dbReference>
<evidence type="ECO:0000313" key="1">
    <source>
        <dbReference type="EMBL" id="DAG04938.1"/>
    </source>
</evidence>
<organism evidence="1">
    <name type="scientific">Siphoviridae sp. ctClL93</name>
    <dbReference type="NCBI Taxonomy" id="2825381"/>
    <lineage>
        <taxon>Viruses</taxon>
        <taxon>Duplodnaviria</taxon>
        <taxon>Heunggongvirae</taxon>
        <taxon>Uroviricota</taxon>
        <taxon>Caudoviricetes</taxon>
    </lineage>
</organism>
<proteinExistence type="predicted"/>
<sequence>MTNFEKITGMRLDEMAAILVYVARIPECIIPDIENCNECPFFYLCSLGDSAKYPDIEKWLESEVKDDA</sequence>
<protein>
    <submittedName>
        <fullName evidence="1">Uncharacterized protein</fullName>
    </submittedName>
</protein>
<reference evidence="1" key="1">
    <citation type="journal article" date="2021" name="Proc. Natl. Acad. Sci. U.S.A.">
        <title>A Catalog of Tens of Thousands of Viruses from Human Metagenomes Reveals Hidden Associations with Chronic Diseases.</title>
        <authorList>
            <person name="Tisza M.J."/>
            <person name="Buck C.B."/>
        </authorList>
    </citation>
    <scope>NUCLEOTIDE SEQUENCE</scope>
    <source>
        <strain evidence="1">CtClL93</strain>
    </source>
</reference>
<name>A0A8S5VDT9_9CAUD</name>
<accession>A0A8S5VDT9</accession>